<sequence>MTKTTYKKLIISMSFILIGGLLTACGEDLFAGGASLGGSGYPTKPGKPGDYETPADGNKGDSKDNEIWLPAPSEDDCNGLHRKLEFLNNVTREPIEKETVFKYAQQLTLNGTLALQITQTNMGLEKIQERQPACYVPLELYLFGNTKRSYPENECKETQIYEYQPAETKTFIVNYPAFEVMNGTWKYGLESTYLKNNEEVKQCEPLTIQFKISAPPEPIKIN</sequence>
<proteinExistence type="predicted"/>
<dbReference type="EMBL" id="JHQK01000010">
    <property type="protein sequence ID" value="KHN66605.1"/>
    <property type="molecule type" value="Genomic_DNA"/>
</dbReference>
<comment type="caution">
    <text evidence="2">The sequence shown here is derived from an EMBL/GenBank/DDBJ whole genome shotgun (WGS) entry which is preliminary data.</text>
</comment>
<dbReference type="AlphaFoldDB" id="A0A0B2UCE7"/>
<evidence type="ECO:0000256" key="1">
    <source>
        <dbReference type="SAM" id="MobiDB-lite"/>
    </source>
</evidence>
<dbReference type="Proteomes" id="UP000031012">
    <property type="component" value="Unassembled WGS sequence"/>
</dbReference>
<dbReference type="PROSITE" id="PS51257">
    <property type="entry name" value="PROKAR_LIPOPROTEIN"/>
    <property type="match status" value="1"/>
</dbReference>
<accession>A0A0B2UCE7</accession>
<feature type="region of interest" description="Disordered" evidence="1">
    <location>
        <begin position="38"/>
        <end position="66"/>
    </location>
</feature>
<organism evidence="2 3">
    <name type="scientific">Acinetobacter oleivorans</name>
    <dbReference type="NCBI Taxonomy" id="1148157"/>
    <lineage>
        <taxon>Bacteria</taxon>
        <taxon>Pseudomonadati</taxon>
        <taxon>Pseudomonadota</taxon>
        <taxon>Gammaproteobacteria</taxon>
        <taxon>Moraxellales</taxon>
        <taxon>Moraxellaceae</taxon>
        <taxon>Acinetobacter</taxon>
    </lineage>
</organism>
<name>A0A0B2UCE7_9GAMM</name>
<gene>
    <name evidence="2" type="ORF">DH17_00925</name>
</gene>
<evidence type="ECO:0000313" key="2">
    <source>
        <dbReference type="EMBL" id="KHN66605.1"/>
    </source>
</evidence>
<protein>
    <submittedName>
        <fullName evidence="2">Uncharacterized protein</fullName>
    </submittedName>
</protein>
<evidence type="ECO:0000313" key="3">
    <source>
        <dbReference type="Proteomes" id="UP000031012"/>
    </source>
</evidence>
<reference evidence="2 3" key="1">
    <citation type="submission" date="2014-03" db="EMBL/GenBank/DDBJ databases">
        <title>Genome sequence of the diesel-degrader and plant-growth promoter Acinetobacter oleivorans PF-1 isolated from the roots of poplar tree.</title>
        <authorList>
            <person name="Gkorezis P."/>
            <person name="van Hamme J."/>
            <person name="Rineau F."/>
            <person name="Vangronsveld J."/>
            <person name="Francetti A."/>
        </authorList>
    </citation>
    <scope>NUCLEOTIDE SEQUENCE [LARGE SCALE GENOMIC DNA]</scope>
    <source>
        <strain evidence="2 3">PF1</strain>
    </source>
</reference>